<protein>
    <recommendedName>
        <fullName evidence="3">Transposase</fullName>
    </recommendedName>
</protein>
<dbReference type="EMBL" id="ALAN01000034">
    <property type="protein sequence ID" value="ETI69933.1"/>
    <property type="molecule type" value="Genomic_DNA"/>
</dbReference>
<proteinExistence type="predicted"/>
<sequence length="65" mass="7272">MIHVKIKSHKTLMKNPFPLITKRVVEYFEQIGMVETVNRMLVNAVKQGGACCGKTSLILAQTPTQ</sequence>
<evidence type="ECO:0000313" key="1">
    <source>
        <dbReference type="EMBL" id="ETI69933.1"/>
    </source>
</evidence>
<dbReference type="Proteomes" id="UP000018877">
    <property type="component" value="Unassembled WGS sequence"/>
</dbReference>
<gene>
    <name evidence="1" type="ORF">BAVI_04989</name>
</gene>
<evidence type="ECO:0000313" key="2">
    <source>
        <dbReference type="Proteomes" id="UP000018877"/>
    </source>
</evidence>
<evidence type="ECO:0008006" key="3">
    <source>
        <dbReference type="Google" id="ProtNLM"/>
    </source>
</evidence>
<accession>A0AB94ISJ5</accession>
<comment type="caution">
    <text evidence="1">The sequence shown here is derived from an EMBL/GenBank/DDBJ whole genome shotgun (WGS) entry which is preliminary data.</text>
</comment>
<reference evidence="1 2" key="1">
    <citation type="journal article" date="2014" name="Environ. Microbiol.">
        <title>The nitrate-ammonifying and nosZ-carrying bacterium Bacillus vireti is a potent source and sink for nitric and nitrous oxide under high nitrate conditions.</title>
        <authorList>
            <person name="Mania D."/>
            <person name="Heylen K."/>
            <person name="van Spanning R.J."/>
            <person name="Frostegard A."/>
        </authorList>
    </citation>
    <scope>NUCLEOTIDE SEQUENCE [LARGE SCALE GENOMIC DNA]</scope>
    <source>
        <strain evidence="1 2">LMG 21834</strain>
    </source>
</reference>
<dbReference type="AlphaFoldDB" id="A0AB94ISJ5"/>
<keyword evidence="2" id="KW-1185">Reference proteome</keyword>
<organism evidence="1 2">
    <name type="scientific">Neobacillus vireti LMG 21834</name>
    <dbReference type="NCBI Taxonomy" id="1131730"/>
    <lineage>
        <taxon>Bacteria</taxon>
        <taxon>Bacillati</taxon>
        <taxon>Bacillota</taxon>
        <taxon>Bacilli</taxon>
        <taxon>Bacillales</taxon>
        <taxon>Bacillaceae</taxon>
        <taxon>Neobacillus</taxon>
    </lineage>
</organism>
<name>A0AB94ISJ5_9BACI</name>